<keyword evidence="2" id="KW-0547">Nucleotide-binding</keyword>
<dbReference type="PANTHER" id="PTHR36766">
    <property type="entry name" value="PLANT BROAD-SPECTRUM MILDEW RESISTANCE PROTEIN RPW8"/>
    <property type="match status" value="1"/>
</dbReference>
<dbReference type="Gene3D" id="1.20.5.4130">
    <property type="match status" value="1"/>
</dbReference>
<dbReference type="Pfam" id="PF00931">
    <property type="entry name" value="NB-ARC"/>
    <property type="match status" value="1"/>
</dbReference>
<dbReference type="FunFam" id="3.40.50.300:FF:001091">
    <property type="entry name" value="Probable disease resistance protein At1g61300"/>
    <property type="match status" value="1"/>
</dbReference>
<dbReference type="Pfam" id="PF18052">
    <property type="entry name" value="Rx_N"/>
    <property type="match status" value="1"/>
</dbReference>
<gene>
    <name evidence="8" type="ORF">Ddye_014628</name>
</gene>
<keyword evidence="9" id="KW-1185">Reference proteome</keyword>
<dbReference type="Gene3D" id="3.40.50.300">
    <property type="entry name" value="P-loop containing nucleotide triphosphate hydrolases"/>
    <property type="match status" value="1"/>
</dbReference>
<dbReference type="FunFam" id="1.10.10.10:FF:000322">
    <property type="entry name" value="Probable disease resistance protein At1g63360"/>
    <property type="match status" value="1"/>
</dbReference>
<dbReference type="Pfam" id="PF23559">
    <property type="entry name" value="WHD_DRP"/>
    <property type="match status" value="1"/>
</dbReference>
<dbReference type="SUPFAM" id="SSF52540">
    <property type="entry name" value="P-loop containing nucleoside triphosphate hydrolases"/>
    <property type="match status" value="1"/>
</dbReference>
<dbReference type="EMBL" id="JANJYI010000004">
    <property type="protein sequence ID" value="KAK2654772.1"/>
    <property type="molecule type" value="Genomic_DNA"/>
</dbReference>
<keyword evidence="4" id="KW-0067">ATP-binding</keyword>
<dbReference type="InterPro" id="IPR027417">
    <property type="entry name" value="P-loop_NTPase"/>
</dbReference>
<dbReference type="CDD" id="cd14798">
    <property type="entry name" value="RX-CC_like"/>
    <property type="match status" value="1"/>
</dbReference>
<dbReference type="AlphaFoldDB" id="A0AAD9X8N2"/>
<evidence type="ECO:0000256" key="3">
    <source>
        <dbReference type="ARBA" id="ARBA00022821"/>
    </source>
</evidence>
<evidence type="ECO:0000259" key="6">
    <source>
        <dbReference type="Pfam" id="PF18052"/>
    </source>
</evidence>
<dbReference type="InterPro" id="IPR038005">
    <property type="entry name" value="RX-like_CC"/>
</dbReference>
<feature type="domain" description="NB-ARC" evidence="5">
    <location>
        <begin position="153"/>
        <end position="307"/>
    </location>
</feature>
<dbReference type="Gene3D" id="1.10.8.430">
    <property type="entry name" value="Helical domain of apoptotic protease-activating factors"/>
    <property type="match status" value="1"/>
</dbReference>
<evidence type="ECO:0000313" key="9">
    <source>
        <dbReference type="Proteomes" id="UP001280121"/>
    </source>
</evidence>
<dbReference type="InterPro" id="IPR058922">
    <property type="entry name" value="WHD_DRP"/>
</dbReference>
<evidence type="ECO:0000256" key="2">
    <source>
        <dbReference type="ARBA" id="ARBA00022741"/>
    </source>
</evidence>
<feature type="domain" description="Disease resistance N-terminal" evidence="6">
    <location>
        <begin position="5"/>
        <end position="101"/>
    </location>
</feature>
<keyword evidence="3" id="KW-0611">Plant defense</keyword>
<reference evidence="8" key="1">
    <citation type="journal article" date="2023" name="Plant J.">
        <title>Genome sequences and population genomics provide insights into the demographic history, inbreeding, and mutation load of two 'living fossil' tree species of Dipteronia.</title>
        <authorList>
            <person name="Feng Y."/>
            <person name="Comes H.P."/>
            <person name="Chen J."/>
            <person name="Zhu S."/>
            <person name="Lu R."/>
            <person name="Zhang X."/>
            <person name="Li P."/>
            <person name="Qiu J."/>
            <person name="Olsen K.M."/>
            <person name="Qiu Y."/>
        </authorList>
    </citation>
    <scope>NUCLEOTIDE SEQUENCE</scope>
    <source>
        <strain evidence="8">KIB01</strain>
    </source>
</reference>
<dbReference type="GO" id="GO:0043531">
    <property type="term" value="F:ADP binding"/>
    <property type="evidence" value="ECO:0007669"/>
    <property type="project" value="InterPro"/>
</dbReference>
<evidence type="ECO:0000259" key="5">
    <source>
        <dbReference type="Pfam" id="PF00931"/>
    </source>
</evidence>
<accession>A0AAD9X8N2</accession>
<comment type="caution">
    <text evidence="8">The sequence shown here is derived from an EMBL/GenBank/DDBJ whole genome shotgun (WGS) entry which is preliminary data.</text>
</comment>
<dbReference type="GO" id="GO:0006952">
    <property type="term" value="P:defense response"/>
    <property type="evidence" value="ECO:0007669"/>
    <property type="project" value="UniProtKB-KW"/>
</dbReference>
<dbReference type="InterPro" id="IPR002182">
    <property type="entry name" value="NB-ARC"/>
</dbReference>
<evidence type="ECO:0000256" key="1">
    <source>
        <dbReference type="ARBA" id="ARBA00022737"/>
    </source>
</evidence>
<evidence type="ECO:0000259" key="7">
    <source>
        <dbReference type="Pfam" id="PF23559"/>
    </source>
</evidence>
<evidence type="ECO:0000313" key="8">
    <source>
        <dbReference type="EMBL" id="KAK2654772.1"/>
    </source>
</evidence>
<dbReference type="InterPro" id="IPR036388">
    <property type="entry name" value="WH-like_DNA-bd_sf"/>
</dbReference>
<dbReference type="InterPro" id="IPR041118">
    <property type="entry name" value="Rx_N"/>
</dbReference>
<protein>
    <recommendedName>
        <fullName evidence="10">Disease resistance protein RGA3</fullName>
    </recommendedName>
</protein>
<dbReference type="Proteomes" id="UP001280121">
    <property type="component" value="Unassembled WGS sequence"/>
</dbReference>
<keyword evidence="1" id="KW-0677">Repeat</keyword>
<proteinExistence type="predicted"/>
<sequence>MADAIVSVVLEQLASIVRQQIEQEVTLVWGVSKEVKRLTSNFQAIQAVLADAEQKQVREANVRVWLDKLKDVSYDADNLLDEWNTSKLKLQIQRAENALTLKKKKKRYKFDTITSVEQPRGVESTSFIDEYTICGRDKEKYALMSKLLCESRDEHEGLHIISIVGMGGIGKTTLAQLAFNNNEVKNKFEKRTWVCVSDPLDRLKVANAIIQGLGGQGSSSATLESVLQNIHQSIAGKKNLLVLDDVWTENYNDWEPLYNCLKNCLNGSKIIVTTRKETVALMMNSIVIPIKELSENECWSLFKHFSFIGRSDDECRELEIVGKEIVSKCKGLPLAEKTMGNLLRFKRTRKEWENILNSGMWELEEFEKGIFPPILLSYNDLPLMVKRCFSYCVIFPKDYQLDKDELIKLWMAQGYLGLEQKKEMEIIGEKYFNILATRSFFQEFVKDEIGDIRGCKMHDIIHDFGQFLTKNECFAMKDNDFGDSSINFSFEKARHLILMVDENNSFPISICNIKNLRSLLFQFESDMNSFDGVLLELLGKNTCLRALAIGGKYSFDMMTGWKYLYPTKLERIPKEIRNLTHLSILT</sequence>
<dbReference type="PRINTS" id="PR00364">
    <property type="entry name" value="DISEASERSIST"/>
</dbReference>
<evidence type="ECO:0008006" key="10">
    <source>
        <dbReference type="Google" id="ProtNLM"/>
    </source>
</evidence>
<dbReference type="PANTHER" id="PTHR36766:SF45">
    <property type="entry name" value="NB-ARC DOMAIN-CONTAINING PROTEIN"/>
    <property type="match status" value="1"/>
</dbReference>
<dbReference type="Gene3D" id="1.10.10.10">
    <property type="entry name" value="Winged helix-like DNA-binding domain superfamily/Winged helix DNA-binding domain"/>
    <property type="match status" value="1"/>
</dbReference>
<evidence type="ECO:0000256" key="4">
    <source>
        <dbReference type="ARBA" id="ARBA00022840"/>
    </source>
</evidence>
<organism evidence="8 9">
    <name type="scientific">Dipteronia dyeriana</name>
    <dbReference type="NCBI Taxonomy" id="168575"/>
    <lineage>
        <taxon>Eukaryota</taxon>
        <taxon>Viridiplantae</taxon>
        <taxon>Streptophyta</taxon>
        <taxon>Embryophyta</taxon>
        <taxon>Tracheophyta</taxon>
        <taxon>Spermatophyta</taxon>
        <taxon>Magnoliopsida</taxon>
        <taxon>eudicotyledons</taxon>
        <taxon>Gunneridae</taxon>
        <taxon>Pentapetalae</taxon>
        <taxon>rosids</taxon>
        <taxon>malvids</taxon>
        <taxon>Sapindales</taxon>
        <taxon>Sapindaceae</taxon>
        <taxon>Hippocastanoideae</taxon>
        <taxon>Acereae</taxon>
        <taxon>Dipteronia</taxon>
    </lineage>
</organism>
<feature type="domain" description="Disease resistance protein winged helix" evidence="7">
    <location>
        <begin position="394"/>
        <end position="464"/>
    </location>
</feature>
<dbReference type="InterPro" id="IPR042197">
    <property type="entry name" value="Apaf_helical"/>
</dbReference>
<dbReference type="GO" id="GO:0005524">
    <property type="term" value="F:ATP binding"/>
    <property type="evidence" value="ECO:0007669"/>
    <property type="project" value="UniProtKB-KW"/>
</dbReference>
<name>A0AAD9X8N2_9ROSI</name>